<feature type="compositionally biased region" description="Acidic residues" evidence="1">
    <location>
        <begin position="93"/>
        <end position="107"/>
    </location>
</feature>
<evidence type="ECO:0000313" key="2">
    <source>
        <dbReference type="EMBL" id="GFF15386.1"/>
    </source>
</evidence>
<name>A0A5M3YT25_ASPTE</name>
<protein>
    <submittedName>
        <fullName evidence="2">Uncharacterized protein</fullName>
    </submittedName>
</protein>
<dbReference type="EMBL" id="BLJY01000004">
    <property type="protein sequence ID" value="GFF15386.1"/>
    <property type="molecule type" value="Genomic_DNA"/>
</dbReference>
<feature type="region of interest" description="Disordered" evidence="1">
    <location>
        <begin position="81"/>
        <end position="127"/>
    </location>
</feature>
<accession>A0A5M3YT25</accession>
<sequence>MFSYHRVLKLFGRSVTDKTLECDCDIHPWEIEIDGQQWPGKIRLIGFVDVFFVISYSANARFEKGIIVYKDREVFEELIAERDTHPDAQLPESEVDPTFDSDEEEDAHEDHKSPVEEESPTEKNAKDKLEFTHQGRYIVRSQGHEIGLTNEYPLASVRSYEIKINKPQNWALRRRIKRGIRPHSIMQLMDDVIRCGFLTHAELIAHVLGLVSAGGTVNDTAAKYFERLGAGNAGQQALSNEKV</sequence>
<reference evidence="2 3" key="1">
    <citation type="submission" date="2020-01" db="EMBL/GenBank/DDBJ databases">
        <title>Aspergillus terreus IFO 6365 whole genome shotgun sequence.</title>
        <authorList>
            <person name="Kanamasa S."/>
            <person name="Takahashi H."/>
        </authorList>
    </citation>
    <scope>NUCLEOTIDE SEQUENCE [LARGE SCALE GENOMIC DNA]</scope>
    <source>
        <strain evidence="2 3">IFO 6365</strain>
    </source>
</reference>
<gene>
    <name evidence="2" type="ORF">ATEIFO6365_0004050500</name>
</gene>
<organism evidence="2 3">
    <name type="scientific">Aspergillus terreus</name>
    <dbReference type="NCBI Taxonomy" id="33178"/>
    <lineage>
        <taxon>Eukaryota</taxon>
        <taxon>Fungi</taxon>
        <taxon>Dikarya</taxon>
        <taxon>Ascomycota</taxon>
        <taxon>Pezizomycotina</taxon>
        <taxon>Eurotiomycetes</taxon>
        <taxon>Eurotiomycetidae</taxon>
        <taxon>Eurotiales</taxon>
        <taxon>Aspergillaceae</taxon>
        <taxon>Aspergillus</taxon>
        <taxon>Aspergillus subgen. Circumdati</taxon>
    </lineage>
</organism>
<keyword evidence="3" id="KW-1185">Reference proteome</keyword>
<dbReference type="AlphaFoldDB" id="A0A5M3YT25"/>
<dbReference type="Proteomes" id="UP000452235">
    <property type="component" value="Unassembled WGS sequence"/>
</dbReference>
<feature type="compositionally biased region" description="Basic and acidic residues" evidence="1">
    <location>
        <begin position="108"/>
        <end position="127"/>
    </location>
</feature>
<evidence type="ECO:0000256" key="1">
    <source>
        <dbReference type="SAM" id="MobiDB-lite"/>
    </source>
</evidence>
<evidence type="ECO:0000313" key="3">
    <source>
        <dbReference type="Proteomes" id="UP000452235"/>
    </source>
</evidence>
<comment type="caution">
    <text evidence="2">The sequence shown here is derived from an EMBL/GenBank/DDBJ whole genome shotgun (WGS) entry which is preliminary data.</text>
</comment>
<proteinExistence type="predicted"/>
<dbReference type="OrthoDB" id="5227693at2759"/>
<dbReference type="VEuPathDB" id="FungiDB:ATEG_04536"/>